<feature type="transmembrane region" description="Helical" evidence="1">
    <location>
        <begin position="134"/>
        <end position="159"/>
    </location>
</feature>
<dbReference type="Proteomes" id="UP001307705">
    <property type="component" value="Unassembled WGS sequence"/>
</dbReference>
<gene>
    <name evidence="2" type="ORF">Ataiwa_04790</name>
</gene>
<keyword evidence="1" id="KW-1133">Transmembrane helix</keyword>
<keyword evidence="1" id="KW-0472">Membrane</keyword>
<name>A0ABQ6PW65_9BACT</name>
<protein>
    <submittedName>
        <fullName evidence="2">Uncharacterized protein</fullName>
    </submittedName>
</protein>
<sequence length="191" mass="21171">MKTYRPTHQVAFELYSFSGMVEESGKNMETKVSGGGGGGATYQGTGGTAPVTITSRTIVHDQVFLVNKEGKEKSFQLQDFHLAARKGNQLTVFWGIKSGDKTGYYFAVKNHSTDEEFYRDDLLRKYFIKWWLQLGLMAVSGILLIAGLLGGAGTVYTLLGAGAGFWAWKRWDTAKKEIEAFKADIASFEQE</sequence>
<organism evidence="2 3">
    <name type="scientific">Algoriphagus taiwanensis</name>
    <dbReference type="NCBI Taxonomy" id="1445656"/>
    <lineage>
        <taxon>Bacteria</taxon>
        <taxon>Pseudomonadati</taxon>
        <taxon>Bacteroidota</taxon>
        <taxon>Cytophagia</taxon>
        <taxon>Cytophagales</taxon>
        <taxon>Cyclobacteriaceae</taxon>
        <taxon>Algoriphagus</taxon>
    </lineage>
</organism>
<comment type="caution">
    <text evidence="2">The sequence shown here is derived from an EMBL/GenBank/DDBJ whole genome shotgun (WGS) entry which is preliminary data.</text>
</comment>
<accession>A0ABQ6PW65</accession>
<proteinExistence type="predicted"/>
<evidence type="ECO:0000313" key="3">
    <source>
        <dbReference type="Proteomes" id="UP001307705"/>
    </source>
</evidence>
<evidence type="ECO:0000313" key="2">
    <source>
        <dbReference type="EMBL" id="GMQ32207.1"/>
    </source>
</evidence>
<evidence type="ECO:0000256" key="1">
    <source>
        <dbReference type="SAM" id="Phobius"/>
    </source>
</evidence>
<keyword evidence="1" id="KW-0812">Transmembrane</keyword>
<dbReference type="EMBL" id="BTPE01000002">
    <property type="protein sequence ID" value="GMQ32207.1"/>
    <property type="molecule type" value="Genomic_DNA"/>
</dbReference>
<keyword evidence="3" id="KW-1185">Reference proteome</keyword>
<dbReference type="RefSeq" id="WP_338227019.1">
    <property type="nucleotide sequence ID" value="NZ_BTPE01000002.1"/>
</dbReference>
<reference evidence="2 3" key="1">
    <citation type="submission" date="2023-08" db="EMBL/GenBank/DDBJ databases">
        <title>Draft genome sequence of Algoriphagus taiwanensis.</title>
        <authorList>
            <person name="Takatani N."/>
            <person name="Hosokawa M."/>
            <person name="Sawabe T."/>
        </authorList>
    </citation>
    <scope>NUCLEOTIDE SEQUENCE [LARGE SCALE GENOMIC DNA]</scope>
    <source>
        <strain evidence="2 3">JCM 19755</strain>
    </source>
</reference>